<dbReference type="Proteomes" id="UP001156666">
    <property type="component" value="Unassembled WGS sequence"/>
</dbReference>
<keyword evidence="2" id="KW-1185">Reference proteome</keyword>
<dbReference type="EMBL" id="BSOH01000003">
    <property type="protein sequence ID" value="GLR16129.1"/>
    <property type="molecule type" value="Genomic_DNA"/>
</dbReference>
<dbReference type="SUPFAM" id="SSF88946">
    <property type="entry name" value="Sigma2 domain of RNA polymerase sigma factors"/>
    <property type="match status" value="1"/>
</dbReference>
<evidence type="ECO:0000313" key="2">
    <source>
        <dbReference type="Proteomes" id="UP001156666"/>
    </source>
</evidence>
<dbReference type="InterPro" id="IPR013325">
    <property type="entry name" value="RNA_pol_sigma_r2"/>
</dbReference>
<name>A0AA37SMP5_9BACT</name>
<dbReference type="RefSeq" id="WP_235294771.1">
    <property type="nucleotide sequence ID" value="NZ_BSOH01000003.1"/>
</dbReference>
<evidence type="ECO:0000313" key="1">
    <source>
        <dbReference type="EMBL" id="GLR16129.1"/>
    </source>
</evidence>
<evidence type="ECO:0008006" key="3">
    <source>
        <dbReference type="Google" id="ProtNLM"/>
    </source>
</evidence>
<reference evidence="1" key="1">
    <citation type="journal article" date="2014" name="Int. J. Syst. Evol. Microbiol.">
        <title>Complete genome sequence of Corynebacterium casei LMG S-19264T (=DSM 44701T), isolated from a smear-ripened cheese.</title>
        <authorList>
            <consortium name="US DOE Joint Genome Institute (JGI-PGF)"/>
            <person name="Walter F."/>
            <person name="Albersmeier A."/>
            <person name="Kalinowski J."/>
            <person name="Ruckert C."/>
        </authorList>
    </citation>
    <scope>NUCLEOTIDE SEQUENCE</scope>
    <source>
        <strain evidence="1">NBRC 108769</strain>
    </source>
</reference>
<sequence length="189" mass="22235">MSKDKNLIYLEGIKTRNSKVIQEIYDDILPGITSWVKQNGGQLDDAKDLFQEMIISIYKKQQQGEFELTCTFWSYSLVVCRNLWFAKNRKKDKIKYQEDVGSDHVSLDLDMQSTIEQQEQIMIYRKHFNSLAEKCQKVLSMFFAKVKMSEIAKKLDTSEAYIKKKKFKCKEELVSRIKADALYEELSEL</sequence>
<dbReference type="InterPro" id="IPR013324">
    <property type="entry name" value="RNA_pol_sigma_r3/r4-like"/>
</dbReference>
<protein>
    <recommendedName>
        <fullName evidence="3">RNA polymerase sigma factor, sigma-70 family</fullName>
    </recommendedName>
</protein>
<dbReference type="NCBIfam" id="TIGR02937">
    <property type="entry name" value="sigma70-ECF"/>
    <property type="match status" value="1"/>
</dbReference>
<dbReference type="AlphaFoldDB" id="A0AA37SMP5"/>
<dbReference type="Gene3D" id="1.20.140.160">
    <property type="match status" value="1"/>
</dbReference>
<reference evidence="1" key="2">
    <citation type="submission" date="2023-01" db="EMBL/GenBank/DDBJ databases">
        <title>Draft genome sequence of Portibacter lacus strain NBRC 108769.</title>
        <authorList>
            <person name="Sun Q."/>
            <person name="Mori K."/>
        </authorList>
    </citation>
    <scope>NUCLEOTIDE SEQUENCE</scope>
    <source>
        <strain evidence="1">NBRC 108769</strain>
    </source>
</reference>
<comment type="caution">
    <text evidence="1">The sequence shown here is derived from an EMBL/GenBank/DDBJ whole genome shotgun (WGS) entry which is preliminary data.</text>
</comment>
<accession>A0AA37SMP5</accession>
<gene>
    <name evidence="1" type="ORF">GCM10007940_07440</name>
</gene>
<dbReference type="Gene3D" id="1.10.1740.10">
    <property type="match status" value="1"/>
</dbReference>
<dbReference type="InterPro" id="IPR014284">
    <property type="entry name" value="RNA_pol_sigma-70_dom"/>
</dbReference>
<dbReference type="GO" id="GO:0006352">
    <property type="term" value="P:DNA-templated transcription initiation"/>
    <property type="evidence" value="ECO:0007669"/>
    <property type="project" value="InterPro"/>
</dbReference>
<organism evidence="1 2">
    <name type="scientific">Portibacter lacus</name>
    <dbReference type="NCBI Taxonomy" id="1099794"/>
    <lineage>
        <taxon>Bacteria</taxon>
        <taxon>Pseudomonadati</taxon>
        <taxon>Bacteroidota</taxon>
        <taxon>Saprospiria</taxon>
        <taxon>Saprospirales</taxon>
        <taxon>Haliscomenobacteraceae</taxon>
        <taxon>Portibacter</taxon>
    </lineage>
</organism>
<dbReference type="GO" id="GO:0003700">
    <property type="term" value="F:DNA-binding transcription factor activity"/>
    <property type="evidence" value="ECO:0007669"/>
    <property type="project" value="InterPro"/>
</dbReference>
<dbReference type="SUPFAM" id="SSF88659">
    <property type="entry name" value="Sigma3 and sigma4 domains of RNA polymerase sigma factors"/>
    <property type="match status" value="1"/>
</dbReference>
<proteinExistence type="predicted"/>